<dbReference type="Gene3D" id="3.70.10.10">
    <property type="match status" value="1"/>
</dbReference>
<feature type="domain" description="Proliferating cell nuclear antigen PCNA C-terminal" evidence="4">
    <location>
        <begin position="136"/>
        <end position="253"/>
    </location>
</feature>
<evidence type="ECO:0000256" key="1">
    <source>
        <dbReference type="ARBA" id="ARBA00010462"/>
    </source>
</evidence>
<dbReference type="GO" id="GO:0043626">
    <property type="term" value="C:PCNA complex"/>
    <property type="evidence" value="ECO:0007669"/>
    <property type="project" value="TreeGrafter"/>
</dbReference>
<dbReference type="Pfam" id="PF00705">
    <property type="entry name" value="PCNA_N"/>
    <property type="match status" value="1"/>
</dbReference>
<dbReference type="InterPro" id="IPR046938">
    <property type="entry name" value="DNA_clamp_sf"/>
</dbReference>
<dbReference type="GO" id="GO:0006272">
    <property type="term" value="P:leading strand elongation"/>
    <property type="evidence" value="ECO:0007669"/>
    <property type="project" value="TreeGrafter"/>
</dbReference>
<evidence type="ECO:0000256" key="2">
    <source>
        <dbReference type="ARBA" id="ARBA00023125"/>
    </source>
</evidence>
<dbReference type="HAMAP" id="MF_00317">
    <property type="entry name" value="DNApol_clamp_arch"/>
    <property type="match status" value="1"/>
</dbReference>
<evidence type="ECO:0000259" key="3">
    <source>
        <dbReference type="Pfam" id="PF00705"/>
    </source>
</evidence>
<protein>
    <recommendedName>
        <fullName evidence="6">Proliferating cell nuclear antigen PCNA N-terminal domain-containing protein</fullName>
    </recommendedName>
</protein>
<evidence type="ECO:0008006" key="6">
    <source>
        <dbReference type="Google" id="ProtNLM"/>
    </source>
</evidence>
<dbReference type="InterPro" id="IPR022649">
    <property type="entry name" value="Pr_cel_nuc_antig_C"/>
</dbReference>
<name>A0A6C0BET2_9ZZZZ</name>
<dbReference type="PROSITE" id="PS01251">
    <property type="entry name" value="PCNA_1"/>
    <property type="match status" value="1"/>
</dbReference>
<evidence type="ECO:0000259" key="4">
    <source>
        <dbReference type="Pfam" id="PF02747"/>
    </source>
</evidence>
<dbReference type="GO" id="GO:0003677">
    <property type="term" value="F:DNA binding"/>
    <property type="evidence" value="ECO:0007669"/>
    <property type="project" value="UniProtKB-KW"/>
</dbReference>
<dbReference type="GO" id="GO:0019985">
    <property type="term" value="P:translesion synthesis"/>
    <property type="evidence" value="ECO:0007669"/>
    <property type="project" value="TreeGrafter"/>
</dbReference>
<dbReference type="InterPro" id="IPR022648">
    <property type="entry name" value="Pr_cel_nuc_antig_N"/>
</dbReference>
<dbReference type="EMBL" id="MN739142">
    <property type="protein sequence ID" value="QHS90656.1"/>
    <property type="molecule type" value="Genomic_DNA"/>
</dbReference>
<feature type="domain" description="Proliferating cell nuclear antigen PCNA N-terminal" evidence="3">
    <location>
        <begin position="6"/>
        <end position="127"/>
    </location>
</feature>
<organism evidence="5">
    <name type="scientific">viral metagenome</name>
    <dbReference type="NCBI Taxonomy" id="1070528"/>
    <lineage>
        <taxon>unclassified sequences</taxon>
        <taxon>metagenomes</taxon>
        <taxon>organismal metagenomes</taxon>
    </lineage>
</organism>
<comment type="similarity">
    <text evidence="1">Belongs to the PCNA family.</text>
</comment>
<sequence>MNANTLEIRTVQATAFKILVEALKELLTDTCIDFDETGMKIVSMDNSHIVLVHLKLDAPKFEYFHCESKITIGVNMLNLYKLIRTINSNDTLTLFIESDDLNHLGIKIENGEKNTKTTYKLNLLDLDNPKISVNPADFNYEIMLQSADFQKICRDMSNIAEVVEIKNVGNQLILSCKGDFCSQETVLADTENNSGSKNNNEIVQGIFNLKYLVLFTKCTNLCSTVELFLKNDYPLLIRYMVASLGEVKLCLAPQSQNHV</sequence>
<dbReference type="PANTHER" id="PTHR11352">
    <property type="entry name" value="PROLIFERATING CELL NUCLEAR ANTIGEN"/>
    <property type="match status" value="1"/>
</dbReference>
<dbReference type="Pfam" id="PF02747">
    <property type="entry name" value="PCNA_C"/>
    <property type="match status" value="1"/>
</dbReference>
<dbReference type="AlphaFoldDB" id="A0A6C0BET2"/>
<dbReference type="GO" id="GO:0006275">
    <property type="term" value="P:regulation of DNA replication"/>
    <property type="evidence" value="ECO:0007669"/>
    <property type="project" value="InterPro"/>
</dbReference>
<dbReference type="NCBIfam" id="TIGR00590">
    <property type="entry name" value="pcna"/>
    <property type="match status" value="1"/>
</dbReference>
<dbReference type="InterPro" id="IPR022659">
    <property type="entry name" value="Pr_cel_nuc_antig_CS"/>
</dbReference>
<proteinExistence type="inferred from homology"/>
<dbReference type="CDD" id="cd00577">
    <property type="entry name" value="PCNA"/>
    <property type="match status" value="1"/>
</dbReference>
<dbReference type="GO" id="GO:0006298">
    <property type="term" value="P:mismatch repair"/>
    <property type="evidence" value="ECO:0007669"/>
    <property type="project" value="TreeGrafter"/>
</dbReference>
<evidence type="ECO:0000313" key="5">
    <source>
        <dbReference type="EMBL" id="QHS90656.1"/>
    </source>
</evidence>
<accession>A0A6C0BET2</accession>
<dbReference type="GO" id="GO:0030337">
    <property type="term" value="F:DNA polymerase processivity factor activity"/>
    <property type="evidence" value="ECO:0007669"/>
    <property type="project" value="InterPro"/>
</dbReference>
<reference evidence="5" key="1">
    <citation type="journal article" date="2020" name="Nature">
        <title>Giant virus diversity and host interactions through global metagenomics.</title>
        <authorList>
            <person name="Schulz F."/>
            <person name="Roux S."/>
            <person name="Paez-Espino D."/>
            <person name="Jungbluth S."/>
            <person name="Walsh D.A."/>
            <person name="Denef V.J."/>
            <person name="McMahon K.D."/>
            <person name="Konstantinidis K.T."/>
            <person name="Eloe-Fadrosh E.A."/>
            <person name="Kyrpides N.C."/>
            <person name="Woyke T."/>
        </authorList>
    </citation>
    <scope>NUCLEOTIDE SEQUENCE</scope>
    <source>
        <strain evidence="5">GVMAG-M-3300010354-11</strain>
    </source>
</reference>
<dbReference type="PANTHER" id="PTHR11352:SF0">
    <property type="entry name" value="PROLIFERATING CELL NUCLEAR ANTIGEN"/>
    <property type="match status" value="1"/>
</dbReference>
<dbReference type="PRINTS" id="PR00339">
    <property type="entry name" value="PCNACYCLIN"/>
</dbReference>
<keyword evidence="2" id="KW-0238">DNA-binding</keyword>
<dbReference type="InterPro" id="IPR000730">
    <property type="entry name" value="Pr_cel_nuc_antig"/>
</dbReference>
<dbReference type="SUPFAM" id="SSF55979">
    <property type="entry name" value="DNA clamp"/>
    <property type="match status" value="2"/>
</dbReference>